<dbReference type="Pfam" id="PF20147">
    <property type="entry name" value="Crinkler"/>
    <property type="match status" value="1"/>
</dbReference>
<dbReference type="GeneID" id="20655408"/>
<dbReference type="KEGG" id="psoj:PHYSODRAFT_481682"/>
<name>G4Z1K4_PHYSP</name>
<evidence type="ECO:0000256" key="2">
    <source>
        <dbReference type="ARBA" id="ARBA00004613"/>
    </source>
</evidence>
<dbReference type="Proteomes" id="UP000002640">
    <property type="component" value="Unassembled WGS sequence"/>
</dbReference>
<reference evidence="5 6" key="1">
    <citation type="journal article" date="2006" name="Science">
        <title>Phytophthora genome sequences uncover evolutionary origins and mechanisms of pathogenesis.</title>
        <authorList>
            <person name="Tyler B.M."/>
            <person name="Tripathy S."/>
            <person name="Zhang X."/>
            <person name="Dehal P."/>
            <person name="Jiang R.H."/>
            <person name="Aerts A."/>
            <person name="Arredondo F.D."/>
            <person name="Baxter L."/>
            <person name="Bensasson D."/>
            <person name="Beynon J.L."/>
            <person name="Chapman J."/>
            <person name="Damasceno C.M."/>
            <person name="Dorrance A.E."/>
            <person name="Dou D."/>
            <person name="Dickerman A.W."/>
            <person name="Dubchak I.L."/>
            <person name="Garbelotto M."/>
            <person name="Gijzen M."/>
            <person name="Gordon S.G."/>
            <person name="Govers F."/>
            <person name="Grunwald N.J."/>
            <person name="Huang W."/>
            <person name="Ivors K.L."/>
            <person name="Jones R.W."/>
            <person name="Kamoun S."/>
            <person name="Krampis K."/>
            <person name="Lamour K.H."/>
            <person name="Lee M.K."/>
            <person name="McDonald W.H."/>
            <person name="Medina M."/>
            <person name="Meijer H.J."/>
            <person name="Nordberg E.K."/>
            <person name="Maclean D.J."/>
            <person name="Ospina-Giraldo M.D."/>
            <person name="Morris P.F."/>
            <person name="Phuntumart V."/>
            <person name="Putnam N.H."/>
            <person name="Rash S."/>
            <person name="Rose J.K."/>
            <person name="Sakihama Y."/>
            <person name="Salamov A.A."/>
            <person name="Savidor A."/>
            <person name="Scheuring C.F."/>
            <person name="Smith B.M."/>
            <person name="Sobral B.W."/>
            <person name="Terry A."/>
            <person name="Torto-Alalibo T.A."/>
            <person name="Win J."/>
            <person name="Xu Z."/>
            <person name="Zhang H."/>
            <person name="Grigoriev I.V."/>
            <person name="Rokhsar D.S."/>
            <person name="Boore J.L."/>
        </authorList>
    </citation>
    <scope>NUCLEOTIDE SEQUENCE [LARGE SCALE GENOMIC DNA]</scope>
    <source>
        <strain evidence="5 6">P6497</strain>
    </source>
</reference>
<dbReference type="InParanoid" id="G4Z1K4"/>
<evidence type="ECO:0000259" key="4">
    <source>
        <dbReference type="Pfam" id="PF20147"/>
    </source>
</evidence>
<comment type="subcellular location">
    <subcellularLocation>
        <location evidence="1">Host cell</location>
    </subcellularLocation>
    <subcellularLocation>
        <location evidence="2">Secreted</location>
    </subcellularLocation>
</comment>
<feature type="domain" description="Crinkler effector protein N-terminal" evidence="4">
    <location>
        <begin position="5"/>
        <end position="107"/>
    </location>
</feature>
<evidence type="ECO:0000256" key="3">
    <source>
        <dbReference type="ARBA" id="ARBA00022525"/>
    </source>
</evidence>
<evidence type="ECO:0000313" key="6">
    <source>
        <dbReference type="Proteomes" id="UP000002640"/>
    </source>
</evidence>
<dbReference type="RefSeq" id="XP_009521203.1">
    <property type="nucleotide sequence ID" value="XM_009522908.1"/>
</dbReference>
<accession>G4Z1K4</accession>
<keyword evidence="6" id="KW-1185">Reference proteome</keyword>
<gene>
    <name evidence="5" type="ORF">PHYSODRAFT_481682</name>
</gene>
<keyword evidence="3" id="KW-0964">Secreted</keyword>
<dbReference type="InterPro" id="IPR045379">
    <property type="entry name" value="Crinkler_N"/>
</dbReference>
<dbReference type="EMBL" id="JH159152">
    <property type="protein sequence ID" value="EGZ25915.1"/>
    <property type="molecule type" value="Genomic_DNA"/>
</dbReference>
<dbReference type="AlphaFoldDB" id="G4Z1K4"/>
<organism evidence="5 6">
    <name type="scientific">Phytophthora sojae (strain P6497)</name>
    <name type="common">Soybean stem and root rot agent</name>
    <name type="synonym">Phytophthora megasperma f. sp. glycines</name>
    <dbReference type="NCBI Taxonomy" id="1094619"/>
    <lineage>
        <taxon>Eukaryota</taxon>
        <taxon>Sar</taxon>
        <taxon>Stramenopiles</taxon>
        <taxon>Oomycota</taxon>
        <taxon>Peronosporomycetes</taxon>
        <taxon>Peronosporales</taxon>
        <taxon>Peronosporaceae</taxon>
        <taxon>Phytophthora</taxon>
    </lineage>
</organism>
<sequence length="643" mass="73108">VEGVVYTILIDERMHVAILKKAIKDNDPLAIQCSAADLQIFLAKTREGVWLTADDVMGDVRDISGMKEPNVGNATLRACSLSEESTRVEVSDEDLVAGKGPVHVVVKIPSVQQPQSSLAQPQAAPKPQWKPVYETLVSLQNETLYFVDRKQAVKQLCEVHKSVYIGANFNRRADAWPIALADNELGIGKSEFARQYIRCCREQWPEGVLALQTFKRSLGACRTIVVDIDYAVFVNAWDGDAKTLEKALYRVINAVLARAVIDELELPDGAELPNYLCAPESVDARTFVHCLVRDLGPVFIVLDEIGRGFENIRSGCADMAEEEASRNLFLDFCSSVLSTWMSTRHVYFLLVGYAPFLRNVGERKDDRPHSSSKQRFIRLNLQLIRPKKIEQIIRHTWVDDSSTMTLQQRWGLQSKKDVAKAATKMYEKTCGHPRTMIQMFILHESYKAFRAASVNRFDSEEGQKEWVKIFRELRYWQKTLDGLKPQLLENKVIDLSDDSKWPHLPKSPQKKISFAIIMERCHLRWAGTVKKARIYALPRILTAIVSIVQPLRLCIRTIDPLIDDVTLAYATVFEWACLKRFQELFSEPSEPHTVLKNFFGTDTEFDKWGEVHFPSDHVDLPKITKATTWFVSCALQCCLPSCL</sequence>
<proteinExistence type="predicted"/>
<dbReference type="GO" id="GO:0043657">
    <property type="term" value="C:host cell"/>
    <property type="evidence" value="ECO:0007669"/>
    <property type="project" value="UniProtKB-SubCell"/>
</dbReference>
<evidence type="ECO:0000313" key="5">
    <source>
        <dbReference type="EMBL" id="EGZ25915.1"/>
    </source>
</evidence>
<feature type="non-terminal residue" evidence="5">
    <location>
        <position position="1"/>
    </location>
</feature>
<dbReference type="GO" id="GO:0005576">
    <property type="term" value="C:extracellular region"/>
    <property type="evidence" value="ECO:0007669"/>
    <property type="project" value="UniProtKB-SubCell"/>
</dbReference>
<protein>
    <recommendedName>
        <fullName evidence="4">Crinkler effector protein N-terminal domain-containing protein</fullName>
    </recommendedName>
</protein>
<evidence type="ECO:0000256" key="1">
    <source>
        <dbReference type="ARBA" id="ARBA00004340"/>
    </source>
</evidence>